<dbReference type="InterPro" id="IPR052897">
    <property type="entry name" value="Sec-Metab_Biosynth_Hydrolase"/>
</dbReference>
<feature type="domain" description="AB hydrolase-1" evidence="1">
    <location>
        <begin position="6"/>
        <end position="240"/>
    </location>
</feature>
<dbReference type="Gene3D" id="3.40.50.1820">
    <property type="entry name" value="alpha/beta hydrolase"/>
    <property type="match status" value="1"/>
</dbReference>
<dbReference type="AlphaFoldDB" id="A0A0M9ER57"/>
<organism evidence="2 3">
    <name type="scientific">Fusarium langsethiae</name>
    <dbReference type="NCBI Taxonomy" id="179993"/>
    <lineage>
        <taxon>Eukaryota</taxon>
        <taxon>Fungi</taxon>
        <taxon>Dikarya</taxon>
        <taxon>Ascomycota</taxon>
        <taxon>Pezizomycotina</taxon>
        <taxon>Sordariomycetes</taxon>
        <taxon>Hypocreomycetidae</taxon>
        <taxon>Hypocreales</taxon>
        <taxon>Nectriaceae</taxon>
        <taxon>Fusarium</taxon>
    </lineage>
</organism>
<dbReference type="OrthoDB" id="1263307at2759"/>
<evidence type="ECO:0000313" key="3">
    <source>
        <dbReference type="Proteomes" id="UP000037904"/>
    </source>
</evidence>
<dbReference type="PANTHER" id="PTHR37017">
    <property type="entry name" value="AB HYDROLASE-1 DOMAIN-CONTAINING PROTEIN-RELATED"/>
    <property type="match status" value="1"/>
</dbReference>
<dbReference type="Proteomes" id="UP000037904">
    <property type="component" value="Unassembled WGS sequence"/>
</dbReference>
<dbReference type="InterPro" id="IPR029058">
    <property type="entry name" value="AB_hydrolase_fold"/>
</dbReference>
<dbReference type="PANTHER" id="PTHR37017:SF13">
    <property type="entry name" value="AB HYDROLASE-1 DOMAIN-CONTAINING PROTEIN"/>
    <property type="match status" value="1"/>
</dbReference>
<dbReference type="EMBL" id="JXCE01000355">
    <property type="protein sequence ID" value="KPA37826.1"/>
    <property type="molecule type" value="Genomic_DNA"/>
</dbReference>
<dbReference type="SUPFAM" id="SSF53474">
    <property type="entry name" value="alpha/beta-Hydrolases"/>
    <property type="match status" value="1"/>
</dbReference>
<name>A0A0M9ER57_FUSLA</name>
<protein>
    <recommendedName>
        <fullName evidence="1">AB hydrolase-1 domain-containing protein</fullName>
    </recommendedName>
</protein>
<dbReference type="Pfam" id="PF12697">
    <property type="entry name" value="Abhydrolase_6"/>
    <property type="match status" value="1"/>
</dbReference>
<gene>
    <name evidence="2" type="ORF">FLAG1_09355</name>
</gene>
<comment type="caution">
    <text evidence="2">The sequence shown here is derived from an EMBL/GenBank/DDBJ whole genome shotgun (WGS) entry which is preliminary data.</text>
</comment>
<accession>A0A0M9ER57</accession>
<evidence type="ECO:0000313" key="2">
    <source>
        <dbReference type="EMBL" id="KPA37826.1"/>
    </source>
</evidence>
<evidence type="ECO:0000259" key="1">
    <source>
        <dbReference type="Pfam" id="PF12697"/>
    </source>
</evidence>
<proteinExistence type="predicted"/>
<sequence>MTNPTLVIVPGSFGPAKMYDGFVETLKHHDIKTVVISTPSVGRKEGRPPATMSDDAQEISNVVSKLLDEGENVVLMTHSYGGIPGTESLKTISRKAREKEGKDGGVDKIVYLTSMVLQPGTSNFEAFGGALPDFLTMEDDYMTLDAEVNASLTFSDVPAEQALELAKQMDVHSTPSFKEKLTYPGYNDVEVHYIVCEQDLVIPPVFQRGMVEGIKASTGRDVTVHTLESGHVPISSQPENTSKIIEKVIKA</sequence>
<keyword evidence="3" id="KW-1185">Reference proteome</keyword>
<dbReference type="InterPro" id="IPR000073">
    <property type="entry name" value="AB_hydrolase_1"/>
</dbReference>
<reference evidence="2 3" key="1">
    <citation type="submission" date="2015-04" db="EMBL/GenBank/DDBJ databases">
        <title>The draft genome sequence of Fusarium langsethiae, a T-2/HT-2 mycotoxin producer.</title>
        <authorList>
            <person name="Lysoe E."/>
            <person name="Divon H.H."/>
            <person name="Terzi V."/>
            <person name="Orru L."/>
            <person name="Lamontanara A."/>
            <person name="Kolseth A.-K."/>
            <person name="Frandsen R.J."/>
            <person name="Nielsen K."/>
            <person name="Thrane U."/>
        </authorList>
    </citation>
    <scope>NUCLEOTIDE SEQUENCE [LARGE SCALE GENOMIC DNA]</scope>
    <source>
        <strain evidence="2 3">Fl201059</strain>
    </source>
</reference>